<dbReference type="EMBL" id="NFEZ01000004">
    <property type="protein sequence ID" value="PLT46398.1"/>
    <property type="molecule type" value="Genomic_DNA"/>
</dbReference>
<comment type="caution">
    <text evidence="2">The sequence shown here is derived from an EMBL/GenBank/DDBJ whole genome shotgun (WGS) entry which is preliminary data.</text>
</comment>
<dbReference type="RefSeq" id="WP_101809311.1">
    <property type="nucleotide sequence ID" value="NZ_NFEZ01000004.1"/>
</dbReference>
<reference evidence="2 3" key="1">
    <citation type="submission" date="2017-05" db="EMBL/GenBank/DDBJ databases">
        <title>Functional genome analysis of Paenibacillus pasadenensis strain R16: insights on endophytic life style and antifungal activity.</title>
        <authorList>
            <person name="Passera A."/>
            <person name="Marcolungo L."/>
            <person name="Casati P."/>
            <person name="Brasca M."/>
            <person name="Quaglino F."/>
            <person name="Delledonne M."/>
        </authorList>
    </citation>
    <scope>NUCLEOTIDE SEQUENCE [LARGE SCALE GENOMIC DNA]</scope>
    <source>
        <strain evidence="2 3">R16</strain>
    </source>
</reference>
<evidence type="ECO:0000313" key="3">
    <source>
        <dbReference type="Proteomes" id="UP000234789"/>
    </source>
</evidence>
<keyword evidence="1" id="KW-1133">Transmembrane helix</keyword>
<organism evidence="2 3">
    <name type="scientific">Paenibacillus pasadenensis</name>
    <dbReference type="NCBI Taxonomy" id="217090"/>
    <lineage>
        <taxon>Bacteria</taxon>
        <taxon>Bacillati</taxon>
        <taxon>Bacillota</taxon>
        <taxon>Bacilli</taxon>
        <taxon>Bacillales</taxon>
        <taxon>Paenibacillaceae</taxon>
        <taxon>Paenibacillus</taxon>
    </lineage>
</organism>
<keyword evidence="1" id="KW-0472">Membrane</keyword>
<accession>A0A2N5N7T6</accession>
<keyword evidence="3" id="KW-1185">Reference proteome</keyword>
<gene>
    <name evidence="2" type="ORF">B8V81_4829</name>
</gene>
<evidence type="ECO:0000313" key="2">
    <source>
        <dbReference type="EMBL" id="PLT46398.1"/>
    </source>
</evidence>
<protein>
    <submittedName>
        <fullName evidence="2">Uncharacterized protein</fullName>
    </submittedName>
</protein>
<dbReference type="AlphaFoldDB" id="A0A2N5N7T6"/>
<dbReference type="Proteomes" id="UP000234789">
    <property type="component" value="Unassembled WGS sequence"/>
</dbReference>
<name>A0A2N5N7T6_9BACL</name>
<evidence type="ECO:0000256" key="1">
    <source>
        <dbReference type="SAM" id="Phobius"/>
    </source>
</evidence>
<sequence length="63" mass="7164">MGNAAAWTAELAIWLLGLAALVGTAVYPLSRLIRWDSYKYDRTYVWVGYGEELDRSERNGKPE</sequence>
<keyword evidence="1" id="KW-0812">Transmembrane</keyword>
<proteinExistence type="predicted"/>
<feature type="transmembrane region" description="Helical" evidence="1">
    <location>
        <begin position="12"/>
        <end position="30"/>
    </location>
</feature>